<dbReference type="SUPFAM" id="SSF100950">
    <property type="entry name" value="NagB/RpiA/CoA transferase-like"/>
    <property type="match status" value="1"/>
</dbReference>
<protein>
    <submittedName>
        <fullName evidence="3">3-oxoacid CoA-transferase subunit B</fullName>
    </submittedName>
</protein>
<dbReference type="InterPro" id="IPR004165">
    <property type="entry name" value="CoA_trans_fam_I"/>
</dbReference>
<dbReference type="EMBL" id="RBZO01000008">
    <property type="protein sequence ID" value="RKQ16637.1"/>
    <property type="molecule type" value="Genomic_DNA"/>
</dbReference>
<dbReference type="SMART" id="SM00882">
    <property type="entry name" value="CoA_trans"/>
    <property type="match status" value="1"/>
</dbReference>
<dbReference type="PANTHER" id="PTHR13707">
    <property type="entry name" value="KETOACID-COENZYME A TRANSFERASE"/>
    <property type="match status" value="1"/>
</dbReference>
<dbReference type="Proteomes" id="UP000281813">
    <property type="component" value="Unassembled WGS sequence"/>
</dbReference>
<dbReference type="NCBIfam" id="TIGR02428">
    <property type="entry name" value="pcaJ_scoB_fam"/>
    <property type="match status" value="1"/>
</dbReference>
<evidence type="ECO:0000256" key="1">
    <source>
        <dbReference type="ARBA" id="ARBA00007047"/>
    </source>
</evidence>
<dbReference type="Gene3D" id="3.40.1080.10">
    <property type="entry name" value="Glutaconate Coenzyme A-transferase"/>
    <property type="match status" value="1"/>
</dbReference>
<gene>
    <name evidence="3" type="ORF">D8M05_07125</name>
</gene>
<dbReference type="AlphaFoldDB" id="A0A494Z2B8"/>
<dbReference type="InterPro" id="IPR037171">
    <property type="entry name" value="NagB/RpiA_transferase-like"/>
</dbReference>
<dbReference type="InterPro" id="IPR012791">
    <property type="entry name" value="3-oxoacid_CoA-transf_B"/>
</dbReference>
<dbReference type="OrthoDB" id="9778604at2"/>
<dbReference type="GO" id="GO:0008410">
    <property type="term" value="F:CoA-transferase activity"/>
    <property type="evidence" value="ECO:0007669"/>
    <property type="project" value="InterPro"/>
</dbReference>
<sequence length="231" mass="24820">MTDLNIKRYIAWRSAQELQAGVVNLGIGIPTLVADYLPRGLVTIHSENGILGVGPSPVSGEEDADLVNAGKAPVTILPHSSFFDSSLSFAMMRGGHIDATVIGALQVAENGDIASWAIPGKDVLGVGGAMDLVVGAKRVIVATTHLTPKGEAKILSRCTYPLTAKKRVDTIITEYAVFKIRQGKLYLVEKVEEISFDELKKITEASYKIAEDFKSVVRESAIDNLKGEILN</sequence>
<dbReference type="Pfam" id="PF01144">
    <property type="entry name" value="CoA_trans"/>
    <property type="match status" value="1"/>
</dbReference>
<keyword evidence="2 3" id="KW-0808">Transferase</keyword>
<comment type="caution">
    <text evidence="3">The sequence shown here is derived from an EMBL/GenBank/DDBJ whole genome shotgun (WGS) entry which is preliminary data.</text>
</comment>
<evidence type="ECO:0000313" key="3">
    <source>
        <dbReference type="EMBL" id="RKQ16637.1"/>
    </source>
</evidence>
<comment type="similarity">
    <text evidence="1">Belongs to the 3-oxoacid CoA-transferase subunit B family.</text>
</comment>
<evidence type="ECO:0000256" key="2">
    <source>
        <dbReference type="ARBA" id="ARBA00022679"/>
    </source>
</evidence>
<dbReference type="PANTHER" id="PTHR13707:SF57">
    <property type="entry name" value="SUCCINYL-COA:3-KETOACID COENZYME A TRANSFERASE SUBUNIT B-RELATED"/>
    <property type="match status" value="1"/>
</dbReference>
<evidence type="ECO:0000313" key="4">
    <source>
        <dbReference type="Proteomes" id="UP000281813"/>
    </source>
</evidence>
<dbReference type="RefSeq" id="WP_121130080.1">
    <property type="nucleotide sequence ID" value="NZ_JBHUFK010000003.1"/>
</dbReference>
<accession>A0A494Z2B8</accession>
<organism evidence="3 4">
    <name type="scientific">Oceanobacillus bengalensis</name>
    <dbReference type="NCBI Taxonomy" id="1435466"/>
    <lineage>
        <taxon>Bacteria</taxon>
        <taxon>Bacillati</taxon>
        <taxon>Bacillota</taxon>
        <taxon>Bacilli</taxon>
        <taxon>Bacillales</taxon>
        <taxon>Bacillaceae</taxon>
        <taxon>Oceanobacillus</taxon>
    </lineage>
</organism>
<reference evidence="3 4" key="1">
    <citation type="journal article" date="2015" name="Antonie Van Leeuwenhoek">
        <title>Oceanobacillus bengalensis sp. nov., a bacterium isolated from seawater of the Bay of Bengal.</title>
        <authorList>
            <person name="Yongchang O."/>
            <person name="Xiang W."/>
            <person name="Wang G."/>
        </authorList>
    </citation>
    <scope>NUCLEOTIDE SEQUENCE [LARGE SCALE GENOMIC DNA]</scope>
    <source>
        <strain evidence="3 4">MCCC 1K00260</strain>
    </source>
</reference>
<keyword evidence="4" id="KW-1185">Reference proteome</keyword>
<proteinExistence type="inferred from homology"/>
<name>A0A494Z2B8_9BACI</name>